<proteinExistence type="predicted"/>
<feature type="region of interest" description="Disordered" evidence="1">
    <location>
        <begin position="355"/>
        <end position="390"/>
    </location>
</feature>
<evidence type="ECO:0000313" key="3">
    <source>
        <dbReference type="Proteomes" id="UP000765509"/>
    </source>
</evidence>
<feature type="region of interest" description="Disordered" evidence="1">
    <location>
        <begin position="1"/>
        <end position="66"/>
    </location>
</feature>
<dbReference type="Proteomes" id="UP000765509">
    <property type="component" value="Unassembled WGS sequence"/>
</dbReference>
<organism evidence="2 3">
    <name type="scientific">Austropuccinia psidii MF-1</name>
    <dbReference type="NCBI Taxonomy" id="1389203"/>
    <lineage>
        <taxon>Eukaryota</taxon>
        <taxon>Fungi</taxon>
        <taxon>Dikarya</taxon>
        <taxon>Basidiomycota</taxon>
        <taxon>Pucciniomycotina</taxon>
        <taxon>Pucciniomycetes</taxon>
        <taxon>Pucciniales</taxon>
        <taxon>Sphaerophragmiaceae</taxon>
        <taxon>Austropuccinia</taxon>
    </lineage>
</organism>
<evidence type="ECO:0000256" key="1">
    <source>
        <dbReference type="SAM" id="MobiDB-lite"/>
    </source>
</evidence>
<feature type="compositionally biased region" description="Polar residues" evidence="1">
    <location>
        <begin position="32"/>
        <end position="48"/>
    </location>
</feature>
<accession>A0A9Q3DXP4</accession>
<dbReference type="AlphaFoldDB" id="A0A9Q3DXP4"/>
<evidence type="ECO:0000313" key="2">
    <source>
        <dbReference type="EMBL" id="MBW0508955.1"/>
    </source>
</evidence>
<name>A0A9Q3DXP4_9BASI</name>
<keyword evidence="3" id="KW-1185">Reference proteome</keyword>
<comment type="caution">
    <text evidence="2">The sequence shown here is derived from an EMBL/GenBank/DDBJ whole genome shotgun (WGS) entry which is preliminary data.</text>
</comment>
<feature type="compositionally biased region" description="Basic and acidic residues" evidence="1">
    <location>
        <begin position="22"/>
        <end position="31"/>
    </location>
</feature>
<dbReference type="OrthoDB" id="2504869at2759"/>
<gene>
    <name evidence="2" type="ORF">O181_048670</name>
</gene>
<sequence>MSSFHSLDPGLHQNEIICSDSEPDRLNDHNLSKNQSYLKDSHQHQSFVEKNPSLDSLDPSKNLSARNTQFYPHSASSSLSSKLCKSNSKNSSVIIDQFKKSSGSSKSDSAQSDQAKEVVLVATPKSACPNVNLDRKSTSHKIKSRSSSLNSKTSTSTSHDSKEKLQIDYHTLIEIKTCPACGNPWTTYIAPKSKLSHIKKCARKELIKPRHITKRIQNILDDQKAQEKSLLDRHLVKKRFDISLIGVEASNSHNDQAIRKAIHQESNQKMNPPDSSSIQHHPLILNPKSQDIIFEKENLIQPKISSSPMSNDLRSAILKEVQTKTSTRNATVHSNGSKPCSLWELASCDDDFDYNRSSSASSHNKRNSLDDRIDSRPQTSTGQKDKNPLSDLLINQNLQDDEYPLMPSYHRWSRSQLKNENERLGYQDGSDVSTGGLIQRAKNGWRYQIEIQKQLKFKEKPIEISNNTSQQDEIEREERVLELSSSSGSQLDEINDLEADEDVEERHEIWSLQPDWYDQDDQDINWAAEILNSPVGPPRASSDVDVFDTNQTQTQPHPNLRPNYETYPKSELVSEFNKLKEIFVSQNKELELLGSFQEIPKTKPAILRRVIQYWDLIYHDNQDERIKLKHKITKQSNAEIGKKLKIIKQKVTYEELDELMTHICMDEPEFYLRILRYEPIQFSVFQEKLKLHLEKQFEKDLKNMKEILINNSSQKTHVEELREDGIKRELELNRKMISNENLIKWLDFQSISFFVLDPHINRKRY</sequence>
<feature type="region of interest" description="Disordered" evidence="1">
    <location>
        <begin position="129"/>
        <end position="161"/>
    </location>
</feature>
<protein>
    <submittedName>
        <fullName evidence="2">Uncharacterized protein</fullName>
    </submittedName>
</protein>
<reference evidence="2" key="1">
    <citation type="submission" date="2021-03" db="EMBL/GenBank/DDBJ databases">
        <title>Draft genome sequence of rust myrtle Austropuccinia psidii MF-1, a brazilian biotype.</title>
        <authorList>
            <person name="Quecine M.C."/>
            <person name="Pachon D.M.R."/>
            <person name="Bonatelli M.L."/>
            <person name="Correr F.H."/>
            <person name="Franceschini L.M."/>
            <person name="Leite T.F."/>
            <person name="Margarido G.R.A."/>
            <person name="Almeida C.A."/>
            <person name="Ferrarezi J.A."/>
            <person name="Labate C.A."/>
        </authorList>
    </citation>
    <scope>NUCLEOTIDE SEQUENCE</scope>
    <source>
        <strain evidence="2">MF-1</strain>
    </source>
</reference>
<feature type="compositionally biased region" description="Low complexity" evidence="1">
    <location>
        <begin position="145"/>
        <end position="158"/>
    </location>
</feature>
<dbReference type="EMBL" id="AVOT02020645">
    <property type="protein sequence ID" value="MBW0508955.1"/>
    <property type="molecule type" value="Genomic_DNA"/>
</dbReference>